<name>F4Q9X4_CACFS</name>
<dbReference type="EMBL" id="GL883026">
    <property type="protein sequence ID" value="EGG15493.1"/>
    <property type="molecule type" value="Genomic_DNA"/>
</dbReference>
<dbReference type="KEGG" id="dfa:DFA_10333"/>
<protein>
    <submittedName>
        <fullName evidence="1">Uncharacterized protein</fullName>
    </submittedName>
</protein>
<sequence length="557" mass="66435">MLNQLYLRRQIFNHVSSIHKQLEIETVKVSSLYTLVDYIQYGSNDLFFKHIDQLWRMMFTDGRYRNDHSHRLTRILSAAICFNNYRVLEYLLNRIKREISPFQMTIRIDFIDSCHGEDSAEDIYCHGETNIYCLNPKVFNLLIDDSIFIESNRLLNRMVKTAILVFGDVDIIRELFGRYNLSNLIDLFRQYEPIDCGLPTMIKDLFNKKTDTELIQLYNVVTKLNKMIDKETQGNIRMYALVYNRLNLIKHASQGKKKWKPKISPFLFSPYASKNIQENERKKEIIKIDYWDDYSYYYDDQGLMDKINNGADIEYVRYIFSPQTTDMNDSQNINLKMQEQDYFAKALASGSEQVVSFVLDAAMTANINLYKRVYKAVSALNTILASELVRILLLVVNAGHYHFAMKYLDTMPQMVPSYQKSSIEILFNLYFDLVKKDRQSKQEDIDQFQDYQQLANKILDLVPTKKRFEIIYYAKELTDEEFNILWVRFSIESNVEFWLDDPSKDHNNFMYDKNFFNHLQRLYRLYQQDQLDEYQYIKYPMNPPPFDIEYIGIWNQC</sequence>
<reference evidence="2" key="1">
    <citation type="journal article" date="2011" name="Genome Res.">
        <title>Phylogeny-wide analysis of social amoeba genomes highlights ancient origins for complex intercellular communication.</title>
        <authorList>
            <person name="Heidel A.J."/>
            <person name="Lawal H.M."/>
            <person name="Felder M."/>
            <person name="Schilde C."/>
            <person name="Helps N.R."/>
            <person name="Tunggal B."/>
            <person name="Rivero F."/>
            <person name="John U."/>
            <person name="Schleicher M."/>
            <person name="Eichinger L."/>
            <person name="Platzer M."/>
            <person name="Noegel A.A."/>
            <person name="Schaap P."/>
            <person name="Gloeckner G."/>
        </authorList>
    </citation>
    <scope>NUCLEOTIDE SEQUENCE [LARGE SCALE GENOMIC DNA]</scope>
    <source>
        <strain evidence="2">SH3</strain>
    </source>
</reference>
<gene>
    <name evidence="1" type="ORF">DFA_10333</name>
</gene>
<dbReference type="Proteomes" id="UP000007797">
    <property type="component" value="Unassembled WGS sequence"/>
</dbReference>
<keyword evidence="2" id="KW-1185">Reference proteome</keyword>
<dbReference type="GeneID" id="14867551"/>
<accession>F4Q9X4</accession>
<proteinExistence type="predicted"/>
<evidence type="ECO:0000313" key="1">
    <source>
        <dbReference type="EMBL" id="EGG15493.1"/>
    </source>
</evidence>
<dbReference type="RefSeq" id="XP_004354235.1">
    <property type="nucleotide sequence ID" value="XM_004354183.1"/>
</dbReference>
<evidence type="ECO:0000313" key="2">
    <source>
        <dbReference type="Proteomes" id="UP000007797"/>
    </source>
</evidence>
<dbReference type="AlphaFoldDB" id="F4Q9X4"/>
<organism evidence="1 2">
    <name type="scientific">Cavenderia fasciculata</name>
    <name type="common">Slime mold</name>
    <name type="synonym">Dictyostelium fasciculatum</name>
    <dbReference type="NCBI Taxonomy" id="261658"/>
    <lineage>
        <taxon>Eukaryota</taxon>
        <taxon>Amoebozoa</taxon>
        <taxon>Evosea</taxon>
        <taxon>Eumycetozoa</taxon>
        <taxon>Dictyostelia</taxon>
        <taxon>Acytosteliales</taxon>
        <taxon>Cavenderiaceae</taxon>
        <taxon>Cavenderia</taxon>
    </lineage>
</organism>